<comment type="subcellular location">
    <subcellularLocation>
        <location evidence="1 9">Cell inner membrane</location>
        <topology evidence="1 9">Multi-pass membrane protein</topology>
    </subcellularLocation>
</comment>
<dbReference type="PANTHER" id="PTHR35011">
    <property type="entry name" value="2,3-DIKETO-L-GULONATE TRAP TRANSPORTER SMALL PERMEASE PROTEIN YIAM"/>
    <property type="match status" value="1"/>
</dbReference>
<keyword evidence="5 9" id="KW-0812">Transmembrane</keyword>
<comment type="function">
    <text evidence="9">Part of the tripartite ATP-independent periplasmic (TRAP) transport system.</text>
</comment>
<dbReference type="GO" id="GO:0005886">
    <property type="term" value="C:plasma membrane"/>
    <property type="evidence" value="ECO:0007669"/>
    <property type="project" value="UniProtKB-SubCell"/>
</dbReference>
<evidence type="ECO:0000256" key="3">
    <source>
        <dbReference type="ARBA" id="ARBA00022475"/>
    </source>
</evidence>
<accession>A0A160JI49</accession>
<dbReference type="InterPro" id="IPR055348">
    <property type="entry name" value="DctQ"/>
</dbReference>
<dbReference type="RefSeq" id="WP_063635797.1">
    <property type="nucleotide sequence ID" value="NZ_CP015285.1"/>
</dbReference>
<gene>
    <name evidence="11" type="ORF">A6A40_13200</name>
</gene>
<feature type="transmembrane region" description="Helical" evidence="9">
    <location>
        <begin position="57"/>
        <end position="76"/>
    </location>
</feature>
<dbReference type="STRING" id="1226968.A6A40_13200"/>
<evidence type="ECO:0000256" key="1">
    <source>
        <dbReference type="ARBA" id="ARBA00004429"/>
    </source>
</evidence>
<evidence type="ECO:0000313" key="12">
    <source>
        <dbReference type="Proteomes" id="UP000077405"/>
    </source>
</evidence>
<comment type="subunit">
    <text evidence="9">The complex comprises the extracytoplasmic solute receptor protein and the two transmembrane proteins.</text>
</comment>
<organism evidence="11 12">
    <name type="scientific">Azospirillum humicireducens</name>
    <dbReference type="NCBI Taxonomy" id="1226968"/>
    <lineage>
        <taxon>Bacteria</taxon>
        <taxon>Pseudomonadati</taxon>
        <taxon>Pseudomonadota</taxon>
        <taxon>Alphaproteobacteria</taxon>
        <taxon>Rhodospirillales</taxon>
        <taxon>Azospirillaceae</taxon>
        <taxon>Azospirillum</taxon>
    </lineage>
</organism>
<dbReference type="OrthoDB" id="4964541at2"/>
<evidence type="ECO:0000256" key="2">
    <source>
        <dbReference type="ARBA" id="ARBA00022448"/>
    </source>
</evidence>
<feature type="transmembrane region" description="Helical" evidence="9">
    <location>
        <begin position="97"/>
        <end position="118"/>
    </location>
</feature>
<dbReference type="Pfam" id="PF04290">
    <property type="entry name" value="DctQ"/>
    <property type="match status" value="1"/>
</dbReference>
<keyword evidence="4 9" id="KW-0997">Cell inner membrane</keyword>
<keyword evidence="2 9" id="KW-0813">Transport</keyword>
<sequence length="179" mass="20011">MSDHDPTVVRPVPKPRVPLGIEEVLVAVTMAVVALITFANVVVRYLTDVSFAFTEEYSIALMVILTFLGASAAVVKDRHIRITFIVDKMSPANRRRAEQFAMACVALMYGLLLVYGAWTTWDDYRFEVTSPALGLPQWIYTIWLPLLSLVVLARTVGRMIRIHKGTEPLETGHIPEGEP</sequence>
<dbReference type="GO" id="GO:0022857">
    <property type="term" value="F:transmembrane transporter activity"/>
    <property type="evidence" value="ECO:0007669"/>
    <property type="project" value="UniProtKB-UniRule"/>
</dbReference>
<evidence type="ECO:0000256" key="7">
    <source>
        <dbReference type="ARBA" id="ARBA00023136"/>
    </source>
</evidence>
<dbReference type="EMBL" id="CP015285">
    <property type="protein sequence ID" value="ANC92756.1"/>
    <property type="molecule type" value="Genomic_DNA"/>
</dbReference>
<evidence type="ECO:0000256" key="9">
    <source>
        <dbReference type="RuleBase" id="RU369079"/>
    </source>
</evidence>
<evidence type="ECO:0000259" key="10">
    <source>
        <dbReference type="Pfam" id="PF04290"/>
    </source>
</evidence>
<keyword evidence="12" id="KW-1185">Reference proteome</keyword>
<evidence type="ECO:0000256" key="8">
    <source>
        <dbReference type="ARBA" id="ARBA00038436"/>
    </source>
</evidence>
<keyword evidence="7 9" id="KW-0472">Membrane</keyword>
<dbReference type="GO" id="GO:0015740">
    <property type="term" value="P:C4-dicarboxylate transport"/>
    <property type="evidence" value="ECO:0007669"/>
    <property type="project" value="TreeGrafter"/>
</dbReference>
<evidence type="ECO:0000313" key="11">
    <source>
        <dbReference type="EMBL" id="ANC92756.1"/>
    </source>
</evidence>
<evidence type="ECO:0000256" key="5">
    <source>
        <dbReference type="ARBA" id="ARBA00022692"/>
    </source>
</evidence>
<keyword evidence="6 9" id="KW-1133">Transmembrane helix</keyword>
<name>A0A160JI49_9PROT</name>
<dbReference type="Proteomes" id="UP000077405">
    <property type="component" value="Chromosome"/>
</dbReference>
<feature type="domain" description="Tripartite ATP-independent periplasmic transporters DctQ component" evidence="10">
    <location>
        <begin position="34"/>
        <end position="162"/>
    </location>
</feature>
<feature type="transmembrane region" description="Helical" evidence="9">
    <location>
        <begin position="138"/>
        <end position="156"/>
    </location>
</feature>
<dbReference type="AlphaFoldDB" id="A0A160JI49"/>
<evidence type="ECO:0000256" key="6">
    <source>
        <dbReference type="ARBA" id="ARBA00022989"/>
    </source>
</evidence>
<keyword evidence="3" id="KW-1003">Cell membrane</keyword>
<reference evidence="11 12" key="1">
    <citation type="journal article" date="2013" name="Int. J. Syst. Evol. Microbiol.">
        <title>Azospirillum humicireducens sp. nov., a nitrogen-fixing bacterium isolated from a microbial fuel cell.</title>
        <authorList>
            <person name="Zhou S."/>
            <person name="Han L."/>
            <person name="Wang Y."/>
            <person name="Yang G."/>
            <person name="Zhuang L."/>
            <person name="Hu P."/>
        </authorList>
    </citation>
    <scope>NUCLEOTIDE SEQUENCE [LARGE SCALE GENOMIC DNA]</scope>
    <source>
        <strain evidence="11 12">SgZ-5</strain>
    </source>
</reference>
<evidence type="ECO:0000256" key="4">
    <source>
        <dbReference type="ARBA" id="ARBA00022519"/>
    </source>
</evidence>
<dbReference type="InterPro" id="IPR007387">
    <property type="entry name" value="TRAP_DctQ"/>
</dbReference>
<dbReference type="KEGG" id="ahu:A6A40_13200"/>
<proteinExistence type="inferred from homology"/>
<protein>
    <recommendedName>
        <fullName evidence="9">TRAP transporter small permease protein</fullName>
    </recommendedName>
</protein>
<feature type="transmembrane region" description="Helical" evidence="9">
    <location>
        <begin position="24"/>
        <end position="45"/>
    </location>
</feature>
<comment type="similarity">
    <text evidence="8 9">Belongs to the TRAP transporter small permease family.</text>
</comment>
<dbReference type="PANTHER" id="PTHR35011:SF2">
    <property type="entry name" value="2,3-DIKETO-L-GULONATE TRAP TRANSPORTER SMALL PERMEASE PROTEIN YIAM"/>
    <property type="match status" value="1"/>
</dbReference>